<name>A0A2S6NAL5_9HYPH</name>
<dbReference type="EMBL" id="NHSJ01000053">
    <property type="protein sequence ID" value="PPQ31663.1"/>
    <property type="molecule type" value="Genomic_DNA"/>
</dbReference>
<sequence>MTRMRRSPSAPTIRPPSRRRCADCARLIPGRRVDLDCACDRFSLPTRGSLWPAISSLISPEVCKPRSDPEKAVAMLPRISVLFITYNRLVTLKPTVEAFLANTDYPRDRLELIVCDDSSPRAVQDEILTMPFDSFCLAKARGGLGRNQNNGLRRATGDYILQLQDDWVCQGPSHYLRDAVEIMSRRPELGMLFFHKNPMPLVVRETIAIDGGVLRIFENIPGDRRQQAYSDRPHLKSREFVQALGLYLESRKMWECELEFTDRVNGQNRFFIGQSSAHERLFSDIGADHSHNLSSRKVKLAKKISSYPGGAAALKAYFQIKHLIKTHRRAT</sequence>
<comment type="caution">
    <text evidence="2">The sequence shown here is derived from an EMBL/GenBank/DDBJ whole genome shotgun (WGS) entry which is preliminary data.</text>
</comment>
<dbReference type="PANTHER" id="PTHR43685">
    <property type="entry name" value="GLYCOSYLTRANSFERASE"/>
    <property type="match status" value="1"/>
</dbReference>
<reference evidence="2 3" key="1">
    <citation type="journal article" date="2018" name="Arch. Microbiol.">
        <title>New insights into the metabolic potential of the phototrophic purple bacterium Rhodopila globiformis DSM 161(T) from its draft genome sequence and evidence for a vanadium-dependent nitrogenase.</title>
        <authorList>
            <person name="Imhoff J.F."/>
            <person name="Rahn T."/>
            <person name="Kunzel S."/>
            <person name="Neulinger S.C."/>
        </authorList>
    </citation>
    <scope>NUCLEOTIDE SEQUENCE [LARGE SCALE GENOMIC DNA]</scope>
    <source>
        <strain evidence="2 3">DSM 16996</strain>
    </source>
</reference>
<dbReference type="InterPro" id="IPR001173">
    <property type="entry name" value="Glyco_trans_2-like"/>
</dbReference>
<dbReference type="SUPFAM" id="SSF53448">
    <property type="entry name" value="Nucleotide-diphospho-sugar transferases"/>
    <property type="match status" value="1"/>
</dbReference>
<organism evidence="2 3">
    <name type="scientific">Rhodoblastus sphagnicola</name>
    <dbReference type="NCBI Taxonomy" id="333368"/>
    <lineage>
        <taxon>Bacteria</taxon>
        <taxon>Pseudomonadati</taxon>
        <taxon>Pseudomonadota</taxon>
        <taxon>Alphaproteobacteria</taxon>
        <taxon>Hyphomicrobiales</taxon>
        <taxon>Rhodoblastaceae</taxon>
        <taxon>Rhodoblastus</taxon>
    </lineage>
</organism>
<dbReference type="Pfam" id="PF00535">
    <property type="entry name" value="Glycos_transf_2"/>
    <property type="match status" value="1"/>
</dbReference>
<gene>
    <name evidence="2" type="ORF">CCR94_08295</name>
</gene>
<dbReference type="PANTHER" id="PTHR43685:SF2">
    <property type="entry name" value="GLYCOSYLTRANSFERASE 2-LIKE DOMAIN-CONTAINING PROTEIN"/>
    <property type="match status" value="1"/>
</dbReference>
<keyword evidence="3" id="KW-1185">Reference proteome</keyword>
<protein>
    <recommendedName>
        <fullName evidence="1">Glycosyltransferase 2-like domain-containing protein</fullName>
    </recommendedName>
</protein>
<dbReference type="Proteomes" id="UP000239089">
    <property type="component" value="Unassembled WGS sequence"/>
</dbReference>
<dbReference type="AlphaFoldDB" id="A0A2S6NAL5"/>
<dbReference type="InterPro" id="IPR029044">
    <property type="entry name" value="Nucleotide-diphossugar_trans"/>
</dbReference>
<evidence type="ECO:0000313" key="3">
    <source>
        <dbReference type="Proteomes" id="UP000239089"/>
    </source>
</evidence>
<dbReference type="InterPro" id="IPR050834">
    <property type="entry name" value="Glycosyltransf_2"/>
</dbReference>
<dbReference type="CDD" id="cd00761">
    <property type="entry name" value="Glyco_tranf_GTA_type"/>
    <property type="match status" value="1"/>
</dbReference>
<dbReference type="Gene3D" id="3.90.550.10">
    <property type="entry name" value="Spore Coat Polysaccharide Biosynthesis Protein SpsA, Chain A"/>
    <property type="match status" value="1"/>
</dbReference>
<proteinExistence type="predicted"/>
<feature type="domain" description="Glycosyltransferase 2-like" evidence="1">
    <location>
        <begin position="80"/>
        <end position="183"/>
    </location>
</feature>
<evidence type="ECO:0000313" key="2">
    <source>
        <dbReference type="EMBL" id="PPQ31663.1"/>
    </source>
</evidence>
<evidence type="ECO:0000259" key="1">
    <source>
        <dbReference type="Pfam" id="PF00535"/>
    </source>
</evidence>
<accession>A0A2S6NAL5</accession>